<feature type="signal peptide" evidence="1">
    <location>
        <begin position="1"/>
        <end position="30"/>
    </location>
</feature>
<dbReference type="EMBL" id="JADZGI010000002">
    <property type="protein sequence ID" value="MBH0114289.1"/>
    <property type="molecule type" value="Genomic_DNA"/>
</dbReference>
<evidence type="ECO:0000313" key="2">
    <source>
        <dbReference type="EMBL" id="MBH0114289.1"/>
    </source>
</evidence>
<evidence type="ECO:0000256" key="1">
    <source>
        <dbReference type="SAM" id="SignalP"/>
    </source>
</evidence>
<dbReference type="PROSITE" id="PS51257">
    <property type="entry name" value="PROKAR_LIPOPROTEIN"/>
    <property type="match status" value="1"/>
</dbReference>
<name>A0A931HEH5_9SPHN</name>
<gene>
    <name evidence="2" type="ORF">I5E68_15190</name>
</gene>
<reference evidence="2" key="1">
    <citation type="submission" date="2020-11" db="EMBL/GenBank/DDBJ databases">
        <title>Novosphingobium aureum sp. nov., a marine bacterium isolated from sediment of a salt flat.</title>
        <authorList>
            <person name="Yoo Y."/>
            <person name="Kim J.-J."/>
        </authorList>
    </citation>
    <scope>NUCLEOTIDE SEQUENCE</scope>
    <source>
        <strain evidence="2">YJ-S2-02</strain>
    </source>
</reference>
<evidence type="ECO:0000313" key="3">
    <source>
        <dbReference type="Proteomes" id="UP000617634"/>
    </source>
</evidence>
<keyword evidence="3" id="KW-1185">Reference proteome</keyword>
<dbReference type="AlphaFoldDB" id="A0A931HEH5"/>
<protein>
    <recommendedName>
        <fullName evidence="4">Lipoprotein</fullName>
    </recommendedName>
</protein>
<comment type="caution">
    <text evidence="2">The sequence shown here is derived from an EMBL/GenBank/DDBJ whole genome shotgun (WGS) entry which is preliminary data.</text>
</comment>
<sequence length="157" mass="16708">MARYRPPFAPLRSLALVVCLALVACNGRDASLPGDAADHRPWQGIAPEDTIRFAGNEPFWGGNVTGQDMLYTTPDNPEGTTIAVRRFAGRGGLSFSGELASREGGESREVVLAVTPGACSDTMSDRTYPFVATLQLGDALRRGCAWTDAQPYSGGEN</sequence>
<proteinExistence type="predicted"/>
<dbReference type="RefSeq" id="WP_197165469.1">
    <property type="nucleotide sequence ID" value="NZ_JADZGI010000002.1"/>
</dbReference>
<dbReference type="Proteomes" id="UP000617634">
    <property type="component" value="Unassembled WGS sequence"/>
</dbReference>
<evidence type="ECO:0008006" key="4">
    <source>
        <dbReference type="Google" id="ProtNLM"/>
    </source>
</evidence>
<accession>A0A931HEH5</accession>
<keyword evidence="1" id="KW-0732">Signal</keyword>
<organism evidence="2 3">
    <name type="scientific">Novosphingobium aureum</name>
    <dbReference type="NCBI Taxonomy" id="2792964"/>
    <lineage>
        <taxon>Bacteria</taxon>
        <taxon>Pseudomonadati</taxon>
        <taxon>Pseudomonadota</taxon>
        <taxon>Alphaproteobacteria</taxon>
        <taxon>Sphingomonadales</taxon>
        <taxon>Sphingomonadaceae</taxon>
        <taxon>Novosphingobium</taxon>
    </lineage>
</organism>
<feature type="chain" id="PRO_5037012578" description="Lipoprotein" evidence="1">
    <location>
        <begin position="31"/>
        <end position="157"/>
    </location>
</feature>